<organism evidence="2 3">
    <name type="scientific">Ephemerocybe angulata</name>
    <dbReference type="NCBI Taxonomy" id="980116"/>
    <lineage>
        <taxon>Eukaryota</taxon>
        <taxon>Fungi</taxon>
        <taxon>Dikarya</taxon>
        <taxon>Basidiomycota</taxon>
        <taxon>Agaricomycotina</taxon>
        <taxon>Agaricomycetes</taxon>
        <taxon>Agaricomycetidae</taxon>
        <taxon>Agaricales</taxon>
        <taxon>Agaricineae</taxon>
        <taxon>Psathyrellaceae</taxon>
        <taxon>Ephemerocybe</taxon>
    </lineage>
</organism>
<proteinExistence type="predicted"/>
<dbReference type="EMBL" id="JACGCI010000028">
    <property type="protein sequence ID" value="KAF6755981.1"/>
    <property type="molecule type" value="Genomic_DNA"/>
</dbReference>
<keyword evidence="3" id="KW-1185">Reference proteome</keyword>
<name>A0A8H6HZS6_9AGAR</name>
<evidence type="ECO:0000313" key="2">
    <source>
        <dbReference type="EMBL" id="KAF6755981.1"/>
    </source>
</evidence>
<gene>
    <name evidence="2" type="ORF">DFP72DRAFT_1067289</name>
</gene>
<sequence>MAIEVYRAHNSVGLSPLELDLDLIPIEGIQAPSQHALRRSGARFSYEGESVGYLPLQAYAGDSVDLSDPELSSSESESSDGDWSIGDDDETDELEEGETDSASDIEEDSLYGDSDSYMALSPAQNSSDEEVDMDESSDCQSVKSVTSSFETWDGESYENKRSDRPSASTLADPAPAQGGSGTAPTSVNNGNLQSHSAGVKHGLSAEVFFASAIPKSFGPLRRPEKFKTSASRFAPRGKSLFTRSPLSKSVRGL</sequence>
<protein>
    <submittedName>
        <fullName evidence="2">Uncharacterized protein</fullName>
    </submittedName>
</protein>
<feature type="compositionally biased region" description="Polar residues" evidence="1">
    <location>
        <begin position="182"/>
        <end position="196"/>
    </location>
</feature>
<feature type="compositionally biased region" description="Acidic residues" evidence="1">
    <location>
        <begin position="77"/>
        <end position="110"/>
    </location>
</feature>
<feature type="compositionally biased region" description="Acidic residues" evidence="1">
    <location>
        <begin position="127"/>
        <end position="137"/>
    </location>
</feature>
<dbReference type="Proteomes" id="UP000521943">
    <property type="component" value="Unassembled WGS sequence"/>
</dbReference>
<reference evidence="2 3" key="1">
    <citation type="submission" date="2020-07" db="EMBL/GenBank/DDBJ databases">
        <title>Comparative genomics of pyrophilous fungi reveals a link between fire events and developmental genes.</title>
        <authorList>
            <consortium name="DOE Joint Genome Institute"/>
            <person name="Steindorff A.S."/>
            <person name="Carver A."/>
            <person name="Calhoun S."/>
            <person name="Stillman K."/>
            <person name="Liu H."/>
            <person name="Lipzen A."/>
            <person name="Pangilinan J."/>
            <person name="Labutti K."/>
            <person name="Bruns T.D."/>
            <person name="Grigoriev I.V."/>
        </authorList>
    </citation>
    <scope>NUCLEOTIDE SEQUENCE [LARGE SCALE GENOMIC DNA]</scope>
    <source>
        <strain evidence="2 3">CBS 144469</strain>
    </source>
</reference>
<accession>A0A8H6HZS6</accession>
<feature type="region of interest" description="Disordered" evidence="1">
    <location>
        <begin position="63"/>
        <end position="196"/>
    </location>
</feature>
<feature type="compositionally biased region" description="Polar residues" evidence="1">
    <location>
        <begin position="139"/>
        <end position="150"/>
    </location>
</feature>
<comment type="caution">
    <text evidence="2">The sequence shown here is derived from an EMBL/GenBank/DDBJ whole genome shotgun (WGS) entry which is preliminary data.</text>
</comment>
<dbReference type="AlphaFoldDB" id="A0A8H6HZS6"/>
<evidence type="ECO:0000256" key="1">
    <source>
        <dbReference type="SAM" id="MobiDB-lite"/>
    </source>
</evidence>
<feature type="compositionally biased region" description="Low complexity" evidence="1">
    <location>
        <begin position="63"/>
        <end position="76"/>
    </location>
</feature>
<evidence type="ECO:0000313" key="3">
    <source>
        <dbReference type="Proteomes" id="UP000521943"/>
    </source>
</evidence>